<accession>A0A875RUS0</accession>
<dbReference type="GeneID" id="62195625"/>
<dbReference type="PANTHER" id="PTHR13060:SF0">
    <property type="entry name" value="PROTEIN ECDYSONELESS HOMOLOG"/>
    <property type="match status" value="1"/>
</dbReference>
<dbReference type="OrthoDB" id="27237at2759"/>
<dbReference type="EMBL" id="CP064813">
    <property type="protein sequence ID" value="QPG74887.1"/>
    <property type="molecule type" value="Genomic_DNA"/>
</dbReference>
<evidence type="ECO:0000256" key="1">
    <source>
        <dbReference type="SAM" id="MobiDB-lite"/>
    </source>
</evidence>
<organism evidence="2 3">
    <name type="scientific">Eeniella nana</name>
    <name type="common">Yeast</name>
    <name type="synonym">Brettanomyces nanus</name>
    <dbReference type="NCBI Taxonomy" id="13502"/>
    <lineage>
        <taxon>Eukaryota</taxon>
        <taxon>Fungi</taxon>
        <taxon>Dikarya</taxon>
        <taxon>Ascomycota</taxon>
        <taxon>Saccharomycotina</taxon>
        <taxon>Pichiomycetes</taxon>
        <taxon>Pichiales</taxon>
        <taxon>Pichiaceae</taxon>
        <taxon>Brettanomyces</taxon>
    </lineage>
</organism>
<dbReference type="KEGG" id="bnn:FOA43_002224"/>
<feature type="region of interest" description="Disordered" evidence="1">
    <location>
        <begin position="386"/>
        <end position="411"/>
    </location>
</feature>
<evidence type="ECO:0000313" key="2">
    <source>
        <dbReference type="EMBL" id="QPG74887.1"/>
    </source>
</evidence>
<dbReference type="InterPro" id="IPR010770">
    <property type="entry name" value="Ecd"/>
</dbReference>
<name>A0A875RUS0_EENNA</name>
<dbReference type="Proteomes" id="UP000662931">
    <property type="component" value="Chromosome 2"/>
</dbReference>
<gene>
    <name evidence="2" type="ORF">FOA43_002224</name>
</gene>
<keyword evidence="3" id="KW-1185">Reference proteome</keyword>
<dbReference type="PANTHER" id="PTHR13060">
    <property type="entry name" value="SGT1 PROTEIN HSGT1 SUPPRESSOR OF GCR2"/>
    <property type="match status" value="1"/>
</dbReference>
<dbReference type="RefSeq" id="XP_038778452.1">
    <property type="nucleotide sequence ID" value="XM_038922524.1"/>
</dbReference>
<protein>
    <submittedName>
        <fullName evidence="2">Uncharacterized protein</fullName>
    </submittedName>
</protein>
<dbReference type="AlphaFoldDB" id="A0A875RUS0"/>
<reference evidence="2" key="1">
    <citation type="submission" date="2020-10" db="EMBL/GenBank/DDBJ databases">
        <authorList>
            <person name="Roach M.J.R."/>
        </authorList>
    </citation>
    <scope>NUCLEOTIDE SEQUENCE</scope>
    <source>
        <strain evidence="2">CBS 1945</strain>
    </source>
</reference>
<proteinExistence type="predicted"/>
<dbReference type="Pfam" id="PF07093">
    <property type="entry name" value="SGT1"/>
    <property type="match status" value="1"/>
</dbReference>
<dbReference type="GO" id="GO:0005634">
    <property type="term" value="C:nucleus"/>
    <property type="evidence" value="ECO:0007669"/>
    <property type="project" value="TreeGrafter"/>
</dbReference>
<sequence length="529" mass="61541">MDPSILFENTSQEPFYAERDTLVFALFYENVYKTKKEQVTKLKELEHYLACEIEPFIKYYPWYSKPVEFELYEDYQGRCFIYGELVYGDYVNDLWLITSILYNFSARDSDLYIKVLDQDGEYLLIEGADHISPWMDGEVSCNRIWINDMSIKTVPKEYKEGSSLSMDESLDFIKTHYYKMEPCVDLTDFLVNHVLNKYPKEVLENLYVETVRVNESVFEFIAANKPYLVNAALNFQMESLFPDVPGKKGRFPESFYSDDEETLVDVKVRVSALGYLLLKEYGKRSKLEKGRFLTRSLDKYVSENPMIDIKWESPTSIVEEFNETTDKDLLQKELLRFSIIDREIMSKEPEFESESESEPGEKNTMSPEAEKGQEILQMLEKFMNGGNKEEEEEEEEEVHYDGTPWGNRGQSWEQDNLGSIMTDYDDMNDDYYEKEEEEDIGLGIDVGIDEDDFFEFFCKEALKLKDIDMEKMSGQLEGSQLQKLSNSPKSHRMQHNDSGIDVLSSLFASLNTENGDSGAVSSIVRPNEV</sequence>
<feature type="region of interest" description="Disordered" evidence="1">
    <location>
        <begin position="346"/>
        <end position="369"/>
    </location>
</feature>
<evidence type="ECO:0000313" key="3">
    <source>
        <dbReference type="Proteomes" id="UP000662931"/>
    </source>
</evidence>
<feature type="compositionally biased region" description="Acidic residues" evidence="1">
    <location>
        <begin position="389"/>
        <end position="398"/>
    </location>
</feature>